<evidence type="ECO:0000313" key="17">
    <source>
        <dbReference type="Proteomes" id="UP000717515"/>
    </source>
</evidence>
<feature type="compositionally biased region" description="Basic and acidic residues" evidence="13">
    <location>
        <begin position="1063"/>
        <end position="1077"/>
    </location>
</feature>
<evidence type="ECO:0000256" key="6">
    <source>
        <dbReference type="ARBA" id="ARBA00022729"/>
    </source>
</evidence>
<feature type="compositionally biased region" description="Polar residues" evidence="13">
    <location>
        <begin position="480"/>
        <end position="489"/>
    </location>
</feature>
<dbReference type="Pfam" id="PF00882">
    <property type="entry name" value="Zn_dep_PLPC"/>
    <property type="match status" value="1"/>
</dbReference>
<comment type="subcellular location">
    <subcellularLocation>
        <location evidence="1">Secreted</location>
    </subcellularLocation>
</comment>
<keyword evidence="8" id="KW-0378">Hydrolase</keyword>
<dbReference type="SMART" id="SM00191">
    <property type="entry name" value="Int_alpha"/>
    <property type="match status" value="4"/>
</dbReference>
<comment type="caution">
    <text evidence="16">The sequence shown here is derived from an EMBL/GenBank/DDBJ whole genome shotgun (WGS) entry which is preliminary data.</text>
</comment>
<evidence type="ECO:0000256" key="5">
    <source>
        <dbReference type="ARBA" id="ARBA00022525"/>
    </source>
</evidence>
<proteinExistence type="inferred from homology"/>
<keyword evidence="14" id="KW-1133">Transmembrane helix</keyword>
<feature type="transmembrane region" description="Helical" evidence="14">
    <location>
        <begin position="6"/>
        <end position="24"/>
    </location>
</feature>
<evidence type="ECO:0000259" key="15">
    <source>
        <dbReference type="Pfam" id="PF00882"/>
    </source>
</evidence>
<evidence type="ECO:0000256" key="13">
    <source>
        <dbReference type="SAM" id="MobiDB-lite"/>
    </source>
</evidence>
<dbReference type="SUPFAM" id="SSF69318">
    <property type="entry name" value="Integrin alpha N-terminal domain"/>
    <property type="match status" value="2"/>
</dbReference>
<feature type="region of interest" description="Disordered" evidence="13">
    <location>
        <begin position="119"/>
        <end position="139"/>
    </location>
</feature>
<dbReference type="GO" id="GO:0031012">
    <property type="term" value="C:extracellular matrix"/>
    <property type="evidence" value="ECO:0007669"/>
    <property type="project" value="TreeGrafter"/>
</dbReference>
<keyword evidence="14" id="KW-0472">Membrane</keyword>
<dbReference type="PANTHER" id="PTHR23221:SF7">
    <property type="entry name" value="PHOSPHATIDYLINOSITOL-GLYCAN-SPECIFIC PHOSPHOLIPASE D"/>
    <property type="match status" value="1"/>
</dbReference>
<evidence type="ECO:0000256" key="8">
    <source>
        <dbReference type="ARBA" id="ARBA00022801"/>
    </source>
</evidence>
<evidence type="ECO:0000256" key="11">
    <source>
        <dbReference type="ARBA" id="ARBA00093237"/>
    </source>
</evidence>
<feature type="repeat" description="FG-GAP" evidence="12">
    <location>
        <begin position="570"/>
        <end position="633"/>
    </location>
</feature>
<dbReference type="Pfam" id="PF01839">
    <property type="entry name" value="FG-GAP"/>
    <property type="match status" value="3"/>
</dbReference>
<feature type="region of interest" description="Disordered" evidence="13">
    <location>
        <begin position="50"/>
        <end position="72"/>
    </location>
</feature>
<evidence type="ECO:0000256" key="10">
    <source>
        <dbReference type="ARBA" id="ARBA00029753"/>
    </source>
</evidence>
<gene>
    <name evidence="16" type="ORF">KVV02_008037</name>
</gene>
<dbReference type="EMBL" id="JAIFTL010000020">
    <property type="protein sequence ID" value="KAG9326417.1"/>
    <property type="molecule type" value="Genomic_DNA"/>
</dbReference>
<keyword evidence="9" id="KW-0325">Glycoprotein</keyword>
<feature type="compositionally biased region" description="Polar residues" evidence="13">
    <location>
        <begin position="119"/>
        <end position="132"/>
    </location>
</feature>
<comment type="similarity">
    <text evidence="2">Belongs to the GPLD1 family.</text>
</comment>
<evidence type="ECO:0000256" key="7">
    <source>
        <dbReference type="ARBA" id="ARBA00022737"/>
    </source>
</evidence>
<dbReference type="InterPro" id="IPR013517">
    <property type="entry name" value="FG-GAP"/>
</dbReference>
<dbReference type="PANTHER" id="PTHR23221">
    <property type="entry name" value="GLYCOSYLPHOSPHATIDYLINOSITOL PHOSPHOLIPASE D"/>
    <property type="match status" value="1"/>
</dbReference>
<dbReference type="GO" id="GO:0005615">
    <property type="term" value="C:extracellular space"/>
    <property type="evidence" value="ECO:0007669"/>
    <property type="project" value="TreeGrafter"/>
</dbReference>
<keyword evidence="5" id="KW-0964">Secreted</keyword>
<evidence type="ECO:0000256" key="9">
    <source>
        <dbReference type="ARBA" id="ARBA00023180"/>
    </source>
</evidence>
<keyword evidence="6" id="KW-0732">Signal</keyword>
<reference evidence="16" key="1">
    <citation type="submission" date="2021-07" db="EMBL/GenBank/DDBJ databases">
        <title>Draft genome of Mortierella alpina, strain LL118, isolated from an aspen leaf litter sample.</title>
        <authorList>
            <person name="Yang S."/>
            <person name="Vinatzer B.A."/>
        </authorList>
    </citation>
    <scope>NUCLEOTIDE SEQUENCE</scope>
    <source>
        <strain evidence="16">LL118</strain>
    </source>
</reference>
<dbReference type="PROSITE" id="PS51470">
    <property type="entry name" value="FG_GAP"/>
    <property type="match status" value="2"/>
</dbReference>
<dbReference type="AlphaFoldDB" id="A0A9P8A8P9"/>
<feature type="compositionally biased region" description="Basic and acidic residues" evidence="13">
    <location>
        <begin position="1106"/>
        <end position="1115"/>
    </location>
</feature>
<evidence type="ECO:0000256" key="12">
    <source>
        <dbReference type="PROSITE-ProRule" id="PRU00803"/>
    </source>
</evidence>
<feature type="compositionally biased region" description="Acidic residues" evidence="13">
    <location>
        <begin position="1116"/>
        <end position="1125"/>
    </location>
</feature>
<feature type="repeat" description="FG-GAP" evidence="12">
    <location>
        <begin position="656"/>
        <end position="717"/>
    </location>
</feature>
<name>A0A9P8A8P9_MORAP</name>
<feature type="compositionally biased region" description="Polar residues" evidence="13">
    <location>
        <begin position="520"/>
        <end position="530"/>
    </location>
</feature>
<keyword evidence="7" id="KW-0677">Repeat</keyword>
<keyword evidence="14" id="KW-0812">Transmembrane</keyword>
<protein>
    <recommendedName>
        <fullName evidence="4">Phosphatidylinositol-glycan-specific phospholipase D</fullName>
        <ecNumber evidence="3">3.1.4.50</ecNumber>
    </recommendedName>
    <alternativeName>
        <fullName evidence="10">Glycosyl-phosphatidylinositol-specific phospholipase D</fullName>
    </alternativeName>
</protein>
<dbReference type="EC" id="3.1.4.50" evidence="3"/>
<accession>A0A9P8A8P9</accession>
<dbReference type="Proteomes" id="UP000717515">
    <property type="component" value="Unassembled WGS sequence"/>
</dbReference>
<dbReference type="GO" id="GO:0004621">
    <property type="term" value="F:glycosylphosphatidylinositol phospholipase D activity"/>
    <property type="evidence" value="ECO:0007669"/>
    <property type="project" value="UniProtKB-EC"/>
</dbReference>
<evidence type="ECO:0000256" key="1">
    <source>
        <dbReference type="ARBA" id="ARBA00004613"/>
    </source>
</evidence>
<evidence type="ECO:0000313" key="16">
    <source>
        <dbReference type="EMBL" id="KAG9326417.1"/>
    </source>
</evidence>
<dbReference type="Gene3D" id="2.130.10.130">
    <property type="entry name" value="Integrin alpha, N-terminal"/>
    <property type="match status" value="3"/>
</dbReference>
<dbReference type="InterPro" id="IPR029002">
    <property type="entry name" value="PLPC/GPLD1"/>
</dbReference>
<evidence type="ECO:0000256" key="4">
    <source>
        <dbReference type="ARBA" id="ARBA00015988"/>
    </source>
</evidence>
<feature type="domain" description="Phospholipase C/D" evidence="15">
    <location>
        <begin position="167"/>
        <end position="300"/>
    </location>
</feature>
<evidence type="ECO:0000256" key="2">
    <source>
        <dbReference type="ARBA" id="ARBA00008652"/>
    </source>
</evidence>
<feature type="region of interest" description="Disordered" evidence="13">
    <location>
        <begin position="474"/>
        <end position="545"/>
    </location>
</feature>
<evidence type="ECO:0000256" key="14">
    <source>
        <dbReference type="SAM" id="Phobius"/>
    </source>
</evidence>
<dbReference type="InterPro" id="IPR013519">
    <property type="entry name" value="Int_alpha_beta-p"/>
</dbReference>
<evidence type="ECO:0000256" key="3">
    <source>
        <dbReference type="ARBA" id="ARBA00012284"/>
    </source>
</evidence>
<feature type="region of interest" description="Disordered" evidence="13">
    <location>
        <begin position="1063"/>
        <end position="1126"/>
    </location>
</feature>
<sequence length="1183" mass="129348">MQHSIVFFFFAIVIPAHTLGLILLRSTVHTLHAKSRVLLRSRCRMTVQPQQQTAPWLSPHKDPRRHTRSRSSTATTVSRLILVLGLFLATLHNAGVDGCGVTIHNEIAFRASQILLSGSQSPSNQPLPSAQQPYPHAQSALHSNVKGKVHLNAHWHESERPNQSNALNEYAALLNQKGALFAGSFFPDWGYNCIGKLWNEAAEEAHWPPFTEAAVTYILETYPKPWTDHTKTLIVFLFGTVSHSLGDLSWHGLRGLDAGFTRALAESSFGGDYGKAHTLADVGAEFVLSHMSPMNHLLSSWKVPVKDITEIYKRMGYHVPGMVLSHCMRNGFAGAQANARLGSQLFPVYASKSPFLVEQVEHYPMGGLRDMTEWTVECWNGLAAYLDEERPLPDGKDNSTSFNLCYALWEGRTGASGTDAIGRSGERMVLHEHSHPVRGRHDPEHALKRLSLAGLRIESTTDEDTGTLTFSIRSEEQTSSEHVNQNEVTSAPGEVQQHHAGPGLTPIRESNKDESRLGGSFQSTQAQTRFSEPKLPSAKKDPKRTYQELTPLSTLAQGTGACLSFSDEIESQARTFYLPIAYSSFGHAAVNGDFDGDGHMDLAIAAPHVTINPLVPSQGSVFIIPGRSVFGDTGHKGNATVDGDTGPGIDVRLVASRVLHGHPTEPQSRFGWSLAVVDLNKDGIDDLAVGAPGHGAKGLTYDGSIYVYFGHAGTGLSEEPDLVVHHDRASDSEQGGMSDSLAGLGYVLEGLDLTGSGFKDLVVGMPMATTPKQDGDQEGDPQMRYNKQAGKVIAFLSASGHTGQKLDTDRDWELQGQDVNGWFGASFTVIDADSVPESAAGSATPKAIRLQRILSRLFPFWPYYGIRLIDERRRILVVGSPTFGLSEDDAMRGKIQGYLIPSNGMFSASLQHRSNSGEEPLPEKLFTIHGDTKFQQLGSRLASNRIVLKTPACSHSHQHTPTSRRHDFLVVGSQSEGFSNRLPRLGRHWQAGKVRILDVAQLQEGAEVMISDLDLDPSIVRDSLRGSQSMAHLSAAMRVSTDGKSLWLAEPYAKAEAGRIVEWEPSHSREEDGDHCGHMSWGSPRRTSTRSMLSRKTRNAIGVKGRQRDRGRDGDGGDEDGDDDETQKQILQCYIGSDFRGRFGSQLLVADLNNDGLDDIMVTSSHSSQYATMAGTVVIKFRL</sequence>
<organism evidence="16 17">
    <name type="scientific">Mortierella alpina</name>
    <name type="common">Oleaginous fungus</name>
    <name type="synonym">Mortierella renispora</name>
    <dbReference type="NCBI Taxonomy" id="64518"/>
    <lineage>
        <taxon>Eukaryota</taxon>
        <taxon>Fungi</taxon>
        <taxon>Fungi incertae sedis</taxon>
        <taxon>Mucoromycota</taxon>
        <taxon>Mortierellomycotina</taxon>
        <taxon>Mortierellomycetes</taxon>
        <taxon>Mortierellales</taxon>
        <taxon>Mortierellaceae</taxon>
        <taxon>Mortierella</taxon>
    </lineage>
</organism>
<dbReference type="InterPro" id="IPR028994">
    <property type="entry name" value="Integrin_alpha_N"/>
</dbReference>
<comment type="catalytic activity">
    <reaction evidence="11">
        <text>a 6-(alpha-D-glucosaminyl)-1-(1,2-diacyl-sn-glycero-3-phospho)-1D-myo-inositol + H2O = 6-(alpha-D-glucosaminyl)-1D-myo-inositol + a 1,2-diacyl-sn-glycero-3-phosphate + H(+)</text>
        <dbReference type="Rhea" id="RHEA:10832"/>
        <dbReference type="ChEBI" id="CHEBI:15377"/>
        <dbReference type="ChEBI" id="CHEBI:15378"/>
        <dbReference type="ChEBI" id="CHEBI:57997"/>
        <dbReference type="ChEBI" id="CHEBI:58608"/>
        <dbReference type="ChEBI" id="CHEBI:58700"/>
        <dbReference type="EC" id="3.1.4.50"/>
    </reaction>
</comment>